<dbReference type="PANTHER" id="PTHR43437">
    <property type="entry name" value="HYDROXYACYL-THIOESTER DEHYDRATASE TYPE 2, MITOCHONDRIAL-RELATED"/>
    <property type="match status" value="1"/>
</dbReference>
<dbReference type="GO" id="GO:0019171">
    <property type="term" value="F:(3R)-hydroxyacyl-[acyl-carrier-protein] dehydratase activity"/>
    <property type="evidence" value="ECO:0007669"/>
    <property type="project" value="TreeGrafter"/>
</dbReference>
<evidence type="ECO:0000313" key="4">
    <source>
        <dbReference type="Proteomes" id="UP000030364"/>
    </source>
</evidence>
<dbReference type="AlphaFoldDB" id="A0A0A2WTY3"/>
<dbReference type="InterPro" id="IPR050965">
    <property type="entry name" value="UPF0336/Enoyl-CoA_hydratase"/>
</dbReference>
<dbReference type="Pfam" id="PF01575">
    <property type="entry name" value="MaoC_dehydratas"/>
    <property type="match status" value="1"/>
</dbReference>
<dbReference type="InterPro" id="IPR029069">
    <property type="entry name" value="HotDog_dom_sf"/>
</dbReference>
<dbReference type="InterPro" id="IPR002539">
    <property type="entry name" value="MaoC-like_dom"/>
</dbReference>
<evidence type="ECO:0000256" key="1">
    <source>
        <dbReference type="ARBA" id="ARBA00023239"/>
    </source>
</evidence>
<protein>
    <submittedName>
        <fullName evidence="3">Enoyl-CoA hydratase</fullName>
    </submittedName>
</protein>
<evidence type="ECO:0000259" key="2">
    <source>
        <dbReference type="Pfam" id="PF01575"/>
    </source>
</evidence>
<name>A0A0A2WTY3_THEFI</name>
<dbReference type="SUPFAM" id="SSF54637">
    <property type="entry name" value="Thioesterase/thiol ester dehydrase-isomerase"/>
    <property type="match status" value="1"/>
</dbReference>
<dbReference type="OrthoDB" id="9801625at2"/>
<organism evidence="3 4">
    <name type="scientific">Thermus filiformis</name>
    <dbReference type="NCBI Taxonomy" id="276"/>
    <lineage>
        <taxon>Bacteria</taxon>
        <taxon>Thermotogati</taxon>
        <taxon>Deinococcota</taxon>
        <taxon>Deinococci</taxon>
        <taxon>Thermales</taxon>
        <taxon>Thermaceae</taxon>
        <taxon>Thermus</taxon>
    </lineage>
</organism>
<gene>
    <name evidence="3" type="ORF">THFILI_07910</name>
</gene>
<sequence length="140" mass="15123">MGFKLGDTAEYTQTLTEAQVALFVGATGDHNPLHLDEVYARKTRFGGRIVHGLLTAGLISTAIGTRLPGKGAVYLGQTLRFLRPVYLGDTVTARLEVVGVKERPGGQILTLRTLCLNQKGEVVIEGEATVLYEVAEKEEP</sequence>
<dbReference type="FunFam" id="3.10.129.10:FF:000042">
    <property type="entry name" value="MaoC domain protein dehydratase"/>
    <property type="match status" value="1"/>
</dbReference>
<proteinExistence type="predicted"/>
<dbReference type="STRING" id="276.THFILI_07910"/>
<dbReference type="Proteomes" id="UP000030364">
    <property type="component" value="Unassembled WGS sequence"/>
</dbReference>
<dbReference type="EMBL" id="JPSL02000039">
    <property type="protein sequence ID" value="KGQ21765.1"/>
    <property type="molecule type" value="Genomic_DNA"/>
</dbReference>
<reference evidence="3 4" key="1">
    <citation type="journal article" date="2015" name="Genome Announc.">
        <title>Draft Genome Sequence of the Thermophile Thermus filiformis ATCC 43280, Producer of Carotenoid-(Di)glucoside-Branched Fatty Acid (Di)esters and Source of Hyperthermostable Enzymes of Biotechnological Interest.</title>
        <authorList>
            <person name="Mandelli F."/>
            <person name="Oliveira Ramires B."/>
            <person name="Couger M.B."/>
            <person name="Paixao D.A."/>
            <person name="Camilo C.M."/>
            <person name="Polikarpov I."/>
            <person name="Prade R."/>
            <person name="Riano-Pachon D.M."/>
            <person name="Squina F.M."/>
        </authorList>
    </citation>
    <scope>NUCLEOTIDE SEQUENCE [LARGE SCALE GENOMIC DNA]</scope>
    <source>
        <strain evidence="3 4">ATCC 43280</strain>
    </source>
</reference>
<dbReference type="PANTHER" id="PTHR43437:SF3">
    <property type="entry name" value="HYDROXYACYL-THIOESTER DEHYDRATASE TYPE 2, MITOCHONDRIAL"/>
    <property type="match status" value="1"/>
</dbReference>
<dbReference type="Gene3D" id="3.10.129.10">
    <property type="entry name" value="Hotdog Thioesterase"/>
    <property type="match status" value="1"/>
</dbReference>
<evidence type="ECO:0000313" key="3">
    <source>
        <dbReference type="EMBL" id="KGQ21765.1"/>
    </source>
</evidence>
<dbReference type="RefSeq" id="WP_038064707.1">
    <property type="nucleotide sequence ID" value="NZ_JPSL02000039.1"/>
</dbReference>
<dbReference type="PATRIC" id="fig|276.5.peg.1428"/>
<accession>A0A0A2WTY3</accession>
<dbReference type="GO" id="GO:0006633">
    <property type="term" value="P:fatty acid biosynthetic process"/>
    <property type="evidence" value="ECO:0007669"/>
    <property type="project" value="TreeGrafter"/>
</dbReference>
<feature type="domain" description="MaoC-like" evidence="2">
    <location>
        <begin position="9"/>
        <end position="103"/>
    </location>
</feature>
<keyword evidence="1" id="KW-0456">Lyase</keyword>
<dbReference type="CDD" id="cd03449">
    <property type="entry name" value="R_hydratase"/>
    <property type="match status" value="1"/>
</dbReference>
<comment type="caution">
    <text evidence="3">The sequence shown here is derived from an EMBL/GenBank/DDBJ whole genome shotgun (WGS) entry which is preliminary data.</text>
</comment>
<keyword evidence="4" id="KW-1185">Reference proteome</keyword>